<comment type="caution">
    <text evidence="3">The sequence shown here is derived from an EMBL/GenBank/DDBJ whole genome shotgun (WGS) entry which is preliminary data.</text>
</comment>
<feature type="transmembrane region" description="Helical" evidence="1">
    <location>
        <begin position="174"/>
        <end position="198"/>
    </location>
</feature>
<feature type="transmembrane region" description="Helical" evidence="1">
    <location>
        <begin position="274"/>
        <end position="292"/>
    </location>
</feature>
<feature type="transmembrane region" description="Helical" evidence="1">
    <location>
        <begin position="27"/>
        <end position="43"/>
    </location>
</feature>
<dbReference type="STRING" id="1777144.AWB83_02523"/>
<gene>
    <name evidence="3" type="ORF">AWB83_02523</name>
</gene>
<dbReference type="Pfam" id="PF07158">
    <property type="entry name" value="MatC_N"/>
    <property type="match status" value="1"/>
</dbReference>
<evidence type="ECO:0000313" key="4">
    <source>
        <dbReference type="Proteomes" id="UP000054978"/>
    </source>
</evidence>
<feature type="transmembrane region" description="Helical" evidence="1">
    <location>
        <begin position="48"/>
        <end position="67"/>
    </location>
</feature>
<dbReference type="InterPro" id="IPR009827">
    <property type="entry name" value="MatC_N"/>
</dbReference>
<evidence type="ECO:0000313" key="3">
    <source>
        <dbReference type="EMBL" id="SAK62624.1"/>
    </source>
</evidence>
<feature type="transmembrane region" description="Helical" evidence="1">
    <location>
        <begin position="100"/>
        <end position="123"/>
    </location>
</feature>
<organism evidence="3 4">
    <name type="scientific">Caballeronia ptereochthonis</name>
    <dbReference type="NCBI Taxonomy" id="1777144"/>
    <lineage>
        <taxon>Bacteria</taxon>
        <taxon>Pseudomonadati</taxon>
        <taxon>Pseudomonadota</taxon>
        <taxon>Betaproteobacteria</taxon>
        <taxon>Burkholderiales</taxon>
        <taxon>Burkholderiaceae</taxon>
        <taxon>Caballeronia</taxon>
    </lineage>
</organism>
<keyword evidence="1" id="KW-0812">Transmembrane</keyword>
<sequence>MTNIHIVALVLLVVVFAISLWRGINLGLVAIPASFLLAVLAGVPQKRIFTSFPTDLVMLILGVMYLWNLVRDSGLAELIVHQAAAMSRGRPWLLPWTTCALTAFICALGALPIAALVITLPVALEIARREKIRPALMGIVTIQGGCIGGLSPLNPWAKVVVAQAAKGGVTLLPMHFFFCQLAINFTFALLAFFAFGGAELIGRGRRRNAPSECASGVGSSRLALTWQQRAALAALLGFMALVLTRHDVGLSAFSMGILLNMAVRADPRKVIADLPWSMVVMISGILIYIGMLENVGVLKATGELLQSLEQQSLVRVGMTYLGTLMANFEASSVVVLGLVIPVVTHSLANEPSALLASIQLALSATSIVVITASPFHLGGGLVLAELHGDDRTFKDLLKWTVALTLLVPLGAFLI</sequence>
<keyword evidence="4" id="KW-1185">Reference proteome</keyword>
<feature type="transmembrane region" description="Helical" evidence="1">
    <location>
        <begin position="360"/>
        <end position="384"/>
    </location>
</feature>
<dbReference type="OrthoDB" id="8738207at2"/>
<dbReference type="EMBL" id="FCOB02000010">
    <property type="protein sequence ID" value="SAK62624.1"/>
    <property type="molecule type" value="Genomic_DNA"/>
</dbReference>
<dbReference type="Proteomes" id="UP000054978">
    <property type="component" value="Unassembled WGS sequence"/>
</dbReference>
<evidence type="ECO:0000256" key="1">
    <source>
        <dbReference type="SAM" id="Phobius"/>
    </source>
</evidence>
<accession>A0A158AXN9</accession>
<reference evidence="3" key="1">
    <citation type="submission" date="2016-01" db="EMBL/GenBank/DDBJ databases">
        <authorList>
            <person name="Peeters C."/>
        </authorList>
    </citation>
    <scope>NUCLEOTIDE SEQUENCE [LARGE SCALE GENOMIC DNA]</scope>
    <source>
        <strain evidence="3">LMG 29326</strain>
    </source>
</reference>
<evidence type="ECO:0000259" key="2">
    <source>
        <dbReference type="Pfam" id="PF07158"/>
    </source>
</evidence>
<keyword evidence="1" id="KW-0472">Membrane</keyword>
<feature type="transmembrane region" description="Helical" evidence="1">
    <location>
        <begin position="396"/>
        <end position="413"/>
    </location>
</feature>
<proteinExistence type="predicted"/>
<dbReference type="AlphaFoldDB" id="A0A158AXN9"/>
<name>A0A158AXN9_9BURK</name>
<feature type="transmembrane region" description="Helical" evidence="1">
    <location>
        <begin position="313"/>
        <end position="340"/>
    </location>
</feature>
<feature type="transmembrane region" description="Helical" evidence="1">
    <location>
        <begin position="135"/>
        <end position="154"/>
    </location>
</feature>
<feature type="domain" description="Dicarboxylate carrier MatC N-terminal" evidence="2">
    <location>
        <begin position="4"/>
        <end position="148"/>
    </location>
</feature>
<protein>
    <recommendedName>
        <fullName evidence="2">Dicarboxylate carrier MatC N-terminal domain-containing protein</fullName>
    </recommendedName>
</protein>
<keyword evidence="1" id="KW-1133">Transmembrane helix</keyword>